<evidence type="ECO:0000313" key="3">
    <source>
        <dbReference type="Proteomes" id="UP000712281"/>
    </source>
</evidence>
<dbReference type="EMBL" id="QGKW02001911">
    <property type="protein sequence ID" value="KAF2568746.1"/>
    <property type="molecule type" value="Genomic_DNA"/>
</dbReference>
<feature type="region of interest" description="Disordered" evidence="1">
    <location>
        <begin position="1"/>
        <end position="71"/>
    </location>
</feature>
<feature type="compositionally biased region" description="Basic and acidic residues" evidence="1">
    <location>
        <begin position="55"/>
        <end position="71"/>
    </location>
</feature>
<feature type="compositionally biased region" description="Basic and acidic residues" evidence="1">
    <location>
        <begin position="7"/>
        <end position="24"/>
    </location>
</feature>
<sequence>MVMGLERPSKGKAKERSDGSRIEPEIEVIARPVNKEMLKSDRAPLTRPVSQSGDRGIEDRSAIRKDGCKRR</sequence>
<dbReference type="AlphaFoldDB" id="A0A8S9IHF6"/>
<evidence type="ECO:0000313" key="2">
    <source>
        <dbReference type="EMBL" id="KAF2568746.1"/>
    </source>
</evidence>
<feature type="compositionally biased region" description="Basic and acidic residues" evidence="1">
    <location>
        <begin position="33"/>
        <end position="44"/>
    </location>
</feature>
<reference evidence="2" key="1">
    <citation type="submission" date="2019-12" db="EMBL/GenBank/DDBJ databases">
        <title>Genome sequencing and annotation of Brassica cretica.</title>
        <authorList>
            <person name="Studholme D.J."/>
            <person name="Sarris P.F."/>
        </authorList>
    </citation>
    <scope>NUCLEOTIDE SEQUENCE</scope>
    <source>
        <strain evidence="2">PFS-001/15</strain>
        <tissue evidence="2">Leaf</tissue>
    </source>
</reference>
<name>A0A8S9IHF6_BRACR</name>
<evidence type="ECO:0000256" key="1">
    <source>
        <dbReference type="SAM" id="MobiDB-lite"/>
    </source>
</evidence>
<organism evidence="2 3">
    <name type="scientific">Brassica cretica</name>
    <name type="common">Mustard</name>
    <dbReference type="NCBI Taxonomy" id="69181"/>
    <lineage>
        <taxon>Eukaryota</taxon>
        <taxon>Viridiplantae</taxon>
        <taxon>Streptophyta</taxon>
        <taxon>Embryophyta</taxon>
        <taxon>Tracheophyta</taxon>
        <taxon>Spermatophyta</taxon>
        <taxon>Magnoliopsida</taxon>
        <taxon>eudicotyledons</taxon>
        <taxon>Gunneridae</taxon>
        <taxon>Pentapetalae</taxon>
        <taxon>rosids</taxon>
        <taxon>malvids</taxon>
        <taxon>Brassicales</taxon>
        <taxon>Brassicaceae</taxon>
        <taxon>Brassiceae</taxon>
        <taxon>Brassica</taxon>
    </lineage>
</organism>
<accession>A0A8S9IHF6</accession>
<proteinExistence type="predicted"/>
<gene>
    <name evidence="2" type="ORF">F2Q68_00026235</name>
</gene>
<comment type="caution">
    <text evidence="2">The sequence shown here is derived from an EMBL/GenBank/DDBJ whole genome shotgun (WGS) entry which is preliminary data.</text>
</comment>
<dbReference type="Proteomes" id="UP000712281">
    <property type="component" value="Unassembled WGS sequence"/>
</dbReference>
<protein>
    <submittedName>
        <fullName evidence="2">Uncharacterized protein</fullName>
    </submittedName>
</protein>